<feature type="compositionally biased region" description="Pro residues" evidence="1">
    <location>
        <begin position="132"/>
        <end position="149"/>
    </location>
</feature>
<dbReference type="PRINTS" id="PR01217">
    <property type="entry name" value="PRICHEXTENSN"/>
</dbReference>
<dbReference type="EMBL" id="MU854327">
    <property type="protein sequence ID" value="KAK4043509.1"/>
    <property type="molecule type" value="Genomic_DNA"/>
</dbReference>
<feature type="compositionally biased region" description="Low complexity" evidence="1">
    <location>
        <begin position="280"/>
        <end position="289"/>
    </location>
</feature>
<organism evidence="2 3">
    <name type="scientific">Parachaetomium inaequale</name>
    <dbReference type="NCBI Taxonomy" id="2588326"/>
    <lineage>
        <taxon>Eukaryota</taxon>
        <taxon>Fungi</taxon>
        <taxon>Dikarya</taxon>
        <taxon>Ascomycota</taxon>
        <taxon>Pezizomycotina</taxon>
        <taxon>Sordariomycetes</taxon>
        <taxon>Sordariomycetidae</taxon>
        <taxon>Sordariales</taxon>
        <taxon>Chaetomiaceae</taxon>
        <taxon>Parachaetomium</taxon>
    </lineage>
</organism>
<dbReference type="Proteomes" id="UP001303115">
    <property type="component" value="Unassembled WGS sequence"/>
</dbReference>
<protein>
    <submittedName>
        <fullName evidence="2">Uncharacterized protein</fullName>
    </submittedName>
</protein>
<evidence type="ECO:0000313" key="3">
    <source>
        <dbReference type="Proteomes" id="UP001303115"/>
    </source>
</evidence>
<evidence type="ECO:0000313" key="2">
    <source>
        <dbReference type="EMBL" id="KAK4043509.1"/>
    </source>
</evidence>
<reference evidence="3" key="1">
    <citation type="journal article" date="2023" name="Mol. Phylogenet. Evol.">
        <title>Genome-scale phylogeny and comparative genomics of the fungal order Sordariales.</title>
        <authorList>
            <person name="Hensen N."/>
            <person name="Bonometti L."/>
            <person name="Westerberg I."/>
            <person name="Brannstrom I.O."/>
            <person name="Guillou S."/>
            <person name="Cros-Aarteil S."/>
            <person name="Calhoun S."/>
            <person name="Haridas S."/>
            <person name="Kuo A."/>
            <person name="Mondo S."/>
            <person name="Pangilinan J."/>
            <person name="Riley R."/>
            <person name="LaButti K."/>
            <person name="Andreopoulos B."/>
            <person name="Lipzen A."/>
            <person name="Chen C."/>
            <person name="Yan M."/>
            <person name="Daum C."/>
            <person name="Ng V."/>
            <person name="Clum A."/>
            <person name="Steindorff A."/>
            <person name="Ohm R.A."/>
            <person name="Martin F."/>
            <person name="Silar P."/>
            <person name="Natvig D.O."/>
            <person name="Lalanne C."/>
            <person name="Gautier V."/>
            <person name="Ament-Velasquez S.L."/>
            <person name="Kruys A."/>
            <person name="Hutchinson M.I."/>
            <person name="Powell A.J."/>
            <person name="Barry K."/>
            <person name="Miller A.N."/>
            <person name="Grigoriev I.V."/>
            <person name="Debuchy R."/>
            <person name="Gladieux P."/>
            <person name="Hiltunen Thoren M."/>
            <person name="Johannesson H."/>
        </authorList>
    </citation>
    <scope>NUCLEOTIDE SEQUENCE [LARGE SCALE GENOMIC DNA]</scope>
    <source>
        <strain evidence="3">CBS 284.82</strain>
    </source>
</reference>
<sequence length="321" mass="34252">MESVFSDAEKRFLLAEMIKLSQMDVGLLVDFAKSHGIQPDWLRMQLPGGRNMSQCLHAAEDMFDMPMPPPSLVSAPKRKSLGDLPDDGPNKRQAVASPGLVSPHGFPLGPAIQPAPGAQPVNILPRPNGYAPGPPVPAPSVAPYNPAPAPRRRGRPSKASQNTWQVSTSPNTPAPIAPSPASAPAPQPQSPGLHPPNPKRPKKGLPEIAPRPAQGLPAIEPAGRSPAVPGPEYQAWRDETNHREYYQVQAADPPARERPASTYTSILPRPPLPPPRELTHPASAHPASAEPRHFTATPPLPSAPEPVKEESQPASTEPIKM</sequence>
<comment type="caution">
    <text evidence="2">The sequence shown here is derived from an EMBL/GenBank/DDBJ whole genome shotgun (WGS) entry which is preliminary data.</text>
</comment>
<evidence type="ECO:0000256" key="1">
    <source>
        <dbReference type="SAM" id="MobiDB-lite"/>
    </source>
</evidence>
<dbReference type="AlphaFoldDB" id="A0AAN6PM15"/>
<feature type="compositionally biased region" description="Basic and acidic residues" evidence="1">
    <location>
        <begin position="235"/>
        <end position="245"/>
    </location>
</feature>
<keyword evidence="3" id="KW-1185">Reference proteome</keyword>
<name>A0AAN6PM15_9PEZI</name>
<accession>A0AAN6PM15</accession>
<feature type="compositionally biased region" description="Low complexity" evidence="1">
    <location>
        <begin position="107"/>
        <end position="131"/>
    </location>
</feature>
<gene>
    <name evidence="2" type="ORF">C8A01DRAFT_43633</name>
</gene>
<proteinExistence type="predicted"/>
<feature type="compositionally biased region" description="Pro residues" evidence="1">
    <location>
        <begin position="172"/>
        <end position="196"/>
    </location>
</feature>
<feature type="region of interest" description="Disordered" evidence="1">
    <location>
        <begin position="67"/>
        <end position="321"/>
    </location>
</feature>